<dbReference type="GO" id="GO:0009279">
    <property type="term" value="C:cell outer membrane"/>
    <property type="evidence" value="ECO:0007669"/>
    <property type="project" value="UniProtKB-SubCell"/>
</dbReference>
<protein>
    <submittedName>
        <fullName evidence="9">TonB-linked outer membrane protein, SusC/RagA family</fullName>
    </submittedName>
</protein>
<evidence type="ECO:0000256" key="7">
    <source>
        <dbReference type="PROSITE-ProRule" id="PRU01360"/>
    </source>
</evidence>
<comment type="similarity">
    <text evidence="7">Belongs to the TonB-dependent receptor family.</text>
</comment>
<dbReference type="SUPFAM" id="SSF56935">
    <property type="entry name" value="Porins"/>
    <property type="match status" value="1"/>
</dbReference>
<dbReference type="InterPro" id="IPR037066">
    <property type="entry name" value="Plug_dom_sf"/>
</dbReference>
<sequence length="1115" mass="122402">MSRKILSILFKKYLSIFIVLCMSSTSIYGLAAGQSSKVTINGKNLSIISILSSIKKQTGKKIKINVDSDLINKKDVTINFVNADLDEVIKYLNNILSSFYLKHTNNTILLNSLENTTVRIDSIPQMVSGWVKDNQGNAIPGATIKIKNSIKGTTTDDNGKFTLANVSTGSKLIISSVGYQTKELIATERNIVTELYPFVNNLNETQIIAYGTRTKRLNTGNVSTLKASQIQDMPVSNPLLAIQGRLPGVEITPANGLPGAGIKVRVQGTNSILNGSDPLIIIDNVPFPSQSIAFGPYANDAVSTILGTSGGSSTQLGNPLSFLSSGDIESIDVLKGADATSIYGSRAANGAILITTRRGKGGSKTSVTVNIQAGFTEVGRKLKLLNSSEYLNMRREALKNEGIAVGPRDYDLNGFYDTSIVHDWQKELVGNKAFNSIASLNIGGGTDLISYQLSGTYMRNNTVYPEYFHPLHNDQASLATNISGSSPNKRFKFNFSSYYTYGSNKLPTLDYMSPALSLLPVGVNLLTPDGKLNWLPNSSGTETWNNPIVNSVKTYERTTNVILESLSLSFEILPGLKLSSNFGYNKNIIEDIGTTPLAALSPSQISLGQQSQLKIQTGTSTSINIEPMLTYYKTFKKSTIEALIGGTINRSSQIFRGYVGQGFSTDLLIKDIQSANSIIGVLTNESIYKYFAGFGRVNYNFDGKYIIQLTGRRDGSSRFGPDNRYHSFGSIGGAWIFSEEQAIKEKLPWLFFGKLRGSYGTSGNDQIGDYTYLTLYAPIPTSRPYQGVIGLSPSALTNSSLQWEEVKKLEVGLDVGFLENRISVNANYAQNRSSNQLLPLTLPSISGFSSVYVNFPAKVQNKSWELTLNTINIKKPNLSWSTTATLTIPKNKLLSFPGLEESPFSNTYEVGQPVVGFQKIFKTAGINDTTGVFQFYDSKGNITSNPDYIKDAIHPGVAISKLNGALVNTISYNNFSFSILFTFNKGTVLTPAITPMPGTFGKNFPHYYLNRWQKPGDKAEYQKYSIYSNYTPYYYYLALGDNAYINQYYLRCGNISLYYEIPSKLRKNLSMQACNIYAQIMNPFVITNNKKVLDPETSNSLPPLKAFNIGIKATF</sequence>
<gene>
    <name evidence="9" type="ORF">SAMN05660909_00298</name>
</gene>
<evidence type="ECO:0000256" key="6">
    <source>
        <dbReference type="ARBA" id="ARBA00023237"/>
    </source>
</evidence>
<proteinExistence type="inferred from homology"/>
<dbReference type="Pfam" id="PF07715">
    <property type="entry name" value="Plug"/>
    <property type="match status" value="1"/>
</dbReference>
<evidence type="ECO:0000259" key="8">
    <source>
        <dbReference type="Pfam" id="PF07715"/>
    </source>
</evidence>
<dbReference type="InterPro" id="IPR008969">
    <property type="entry name" value="CarboxyPept-like_regulatory"/>
</dbReference>
<dbReference type="AlphaFoldDB" id="A0A1H3X8Z9"/>
<keyword evidence="3 7" id="KW-1134">Transmembrane beta strand</keyword>
<organism evidence="9 10">
    <name type="scientific">Chitinophaga terrae</name>
    <name type="common">ex Kim and Jung 2007</name>
    <dbReference type="NCBI Taxonomy" id="408074"/>
    <lineage>
        <taxon>Bacteria</taxon>
        <taxon>Pseudomonadati</taxon>
        <taxon>Bacteroidota</taxon>
        <taxon>Chitinophagia</taxon>
        <taxon>Chitinophagales</taxon>
        <taxon>Chitinophagaceae</taxon>
        <taxon>Chitinophaga</taxon>
    </lineage>
</organism>
<evidence type="ECO:0000313" key="9">
    <source>
        <dbReference type="EMBL" id="SDZ95134.1"/>
    </source>
</evidence>
<evidence type="ECO:0000256" key="3">
    <source>
        <dbReference type="ARBA" id="ARBA00022452"/>
    </source>
</evidence>
<dbReference type="Proteomes" id="UP000199656">
    <property type="component" value="Unassembled WGS sequence"/>
</dbReference>
<dbReference type="Gene3D" id="2.40.170.20">
    <property type="entry name" value="TonB-dependent receptor, beta-barrel domain"/>
    <property type="match status" value="1"/>
</dbReference>
<evidence type="ECO:0000256" key="4">
    <source>
        <dbReference type="ARBA" id="ARBA00022692"/>
    </source>
</evidence>
<comment type="subcellular location">
    <subcellularLocation>
        <location evidence="1 7">Cell outer membrane</location>
        <topology evidence="1 7">Multi-pass membrane protein</topology>
    </subcellularLocation>
</comment>
<dbReference type="RefSeq" id="WP_089757897.1">
    <property type="nucleotide sequence ID" value="NZ_BKAT01000012.1"/>
</dbReference>
<dbReference type="InterPro" id="IPR039426">
    <property type="entry name" value="TonB-dep_rcpt-like"/>
</dbReference>
<evidence type="ECO:0000256" key="5">
    <source>
        <dbReference type="ARBA" id="ARBA00023136"/>
    </source>
</evidence>
<dbReference type="Gene3D" id="2.60.40.1120">
    <property type="entry name" value="Carboxypeptidase-like, regulatory domain"/>
    <property type="match status" value="1"/>
</dbReference>
<keyword evidence="2 7" id="KW-0813">Transport</keyword>
<name>A0A1H3X8Z9_9BACT</name>
<keyword evidence="6 7" id="KW-0998">Cell outer membrane</keyword>
<dbReference type="InterPro" id="IPR036942">
    <property type="entry name" value="Beta-barrel_TonB_sf"/>
</dbReference>
<evidence type="ECO:0000256" key="2">
    <source>
        <dbReference type="ARBA" id="ARBA00022448"/>
    </source>
</evidence>
<dbReference type="EMBL" id="FNRL01000001">
    <property type="protein sequence ID" value="SDZ95134.1"/>
    <property type="molecule type" value="Genomic_DNA"/>
</dbReference>
<dbReference type="Gene3D" id="2.170.130.10">
    <property type="entry name" value="TonB-dependent receptor, plug domain"/>
    <property type="match status" value="1"/>
</dbReference>
<evidence type="ECO:0000313" key="10">
    <source>
        <dbReference type="Proteomes" id="UP000199656"/>
    </source>
</evidence>
<dbReference type="OrthoDB" id="9768177at2"/>
<dbReference type="InterPro" id="IPR012910">
    <property type="entry name" value="Plug_dom"/>
</dbReference>
<dbReference type="NCBIfam" id="TIGR04057">
    <property type="entry name" value="SusC_RagA_signa"/>
    <property type="match status" value="1"/>
</dbReference>
<dbReference type="InterPro" id="IPR023997">
    <property type="entry name" value="TonB-dep_OMP_SusC/RagA_CS"/>
</dbReference>
<dbReference type="NCBIfam" id="TIGR04056">
    <property type="entry name" value="OMP_RagA_SusC"/>
    <property type="match status" value="1"/>
</dbReference>
<reference evidence="10" key="1">
    <citation type="submission" date="2016-10" db="EMBL/GenBank/DDBJ databases">
        <authorList>
            <person name="Varghese N."/>
            <person name="Submissions S."/>
        </authorList>
    </citation>
    <scope>NUCLEOTIDE SEQUENCE [LARGE SCALE GENOMIC DNA]</scope>
    <source>
        <strain evidence="10">DSM 23920</strain>
    </source>
</reference>
<dbReference type="SUPFAM" id="SSF49464">
    <property type="entry name" value="Carboxypeptidase regulatory domain-like"/>
    <property type="match status" value="1"/>
</dbReference>
<keyword evidence="4 7" id="KW-0812">Transmembrane</keyword>
<dbReference type="Pfam" id="PF13715">
    <property type="entry name" value="CarbopepD_reg_2"/>
    <property type="match status" value="1"/>
</dbReference>
<keyword evidence="5 7" id="KW-0472">Membrane</keyword>
<evidence type="ECO:0000256" key="1">
    <source>
        <dbReference type="ARBA" id="ARBA00004571"/>
    </source>
</evidence>
<feature type="domain" description="TonB-dependent receptor plug" evidence="8">
    <location>
        <begin position="216"/>
        <end position="351"/>
    </location>
</feature>
<dbReference type="InterPro" id="IPR023996">
    <property type="entry name" value="TonB-dep_OMP_SusC/RagA"/>
</dbReference>
<dbReference type="PROSITE" id="PS52016">
    <property type="entry name" value="TONB_DEPENDENT_REC_3"/>
    <property type="match status" value="1"/>
</dbReference>
<dbReference type="STRING" id="408074.SAMN05660909_00298"/>
<accession>A0A1H3X8Z9</accession>
<keyword evidence="10" id="KW-1185">Reference proteome</keyword>